<dbReference type="Pfam" id="PF23789">
    <property type="entry name" value="Pre_tape_measure"/>
    <property type="match status" value="1"/>
</dbReference>
<comment type="caution">
    <text evidence="1">The sequence shown here is derived from an EMBL/GenBank/DDBJ whole genome shotgun (WGS) entry which is preliminary data.</text>
</comment>
<sequence>MAFADYEYFYHDIRDSKGGVVGRVRALNDGDVSLIWQKHEEALEQVLALATGDGAANATAKVIEIALTNFPDLVADVICLASGEDWDRAIQGVRKMPLGLKMEALGTIIRMTLESEGGLEKLFGILELMRPARSQNQAAA</sequence>
<reference evidence="1 2" key="2">
    <citation type="submission" date="2014-10" db="EMBL/GenBank/DDBJ databases">
        <title>Paracoccus sanguinis sp. nov., isolated from clinical specimens of New York State patients.</title>
        <authorList>
            <person name="Mingle L.A."/>
            <person name="Cole J.A."/>
            <person name="Lapierre P."/>
            <person name="Musser K.A."/>
        </authorList>
    </citation>
    <scope>NUCLEOTIDE SEQUENCE [LARGE SCALE GENOMIC DNA]</scope>
    <source>
        <strain evidence="1 2">5503</strain>
    </source>
</reference>
<dbReference type="EMBL" id="JRKQ01000001">
    <property type="protein sequence ID" value="KGJ23760.1"/>
    <property type="molecule type" value="Genomic_DNA"/>
</dbReference>
<organism evidence="1 2">
    <name type="scientific">Paracoccus sanguinis</name>
    <dbReference type="NCBI Taxonomy" id="1545044"/>
    <lineage>
        <taxon>Bacteria</taxon>
        <taxon>Pseudomonadati</taxon>
        <taxon>Pseudomonadota</taxon>
        <taxon>Alphaproteobacteria</taxon>
        <taxon>Rhodobacterales</taxon>
        <taxon>Paracoccaceae</taxon>
        <taxon>Paracoccus</taxon>
    </lineage>
</organism>
<name>A0A099GLM8_9RHOB</name>
<dbReference type="RefSeq" id="WP_036706301.1">
    <property type="nucleotide sequence ID" value="NZ_JRKQ01000001.1"/>
</dbReference>
<dbReference type="InterPro" id="IPR057378">
    <property type="entry name" value="Pre_tape_measure"/>
</dbReference>
<evidence type="ECO:0000313" key="2">
    <source>
        <dbReference type="Proteomes" id="UP000029858"/>
    </source>
</evidence>
<reference evidence="1 2" key="1">
    <citation type="submission" date="2014-09" db="EMBL/GenBank/DDBJ databases">
        <authorList>
            <person name="McGinnis J.M."/>
            <person name="Wolfgang W.J."/>
        </authorList>
    </citation>
    <scope>NUCLEOTIDE SEQUENCE [LARGE SCALE GENOMIC DNA]</scope>
    <source>
        <strain evidence="1 2">5503</strain>
    </source>
</reference>
<dbReference type="Proteomes" id="UP000029858">
    <property type="component" value="Unassembled WGS sequence"/>
</dbReference>
<proteinExistence type="predicted"/>
<accession>A0A099GLM8</accession>
<protein>
    <submittedName>
        <fullName evidence="1">Uncharacterized protein</fullName>
    </submittedName>
</protein>
<dbReference type="AlphaFoldDB" id="A0A099GLM8"/>
<evidence type="ECO:0000313" key="1">
    <source>
        <dbReference type="EMBL" id="KGJ23760.1"/>
    </source>
</evidence>
<gene>
    <name evidence="1" type="ORF">IX56_00345</name>
</gene>